<sequence>MELGQRRGGRALNPGRVQPGPPYNSRPSKPFSHQPIDREKTCPLLLRVFTKVKEVAPEANKKGATLSFAFVYPCKTGRLLVRQVGRTFSNPDPRRPDNGNMSLRDYDFEHPPASGHLLGRTLKFYMAVLDFHGHVLIVDSAPNNDSDN</sequence>
<name>A0A161XKF0_DAUCS</name>
<proteinExistence type="inferred from homology"/>
<dbReference type="Gramene" id="KZN07739">
    <property type="protein sequence ID" value="KZN07739"/>
    <property type="gene ID" value="DCAR_008576"/>
</dbReference>
<dbReference type="EMBL" id="CP093344">
    <property type="protein sequence ID" value="WOG90443.1"/>
    <property type="molecule type" value="Genomic_DNA"/>
</dbReference>
<evidence type="ECO:0000313" key="2">
    <source>
        <dbReference type="EMBL" id="WOG90443.1"/>
    </source>
</evidence>
<reference evidence="2" key="2">
    <citation type="submission" date="2022-03" db="EMBL/GenBank/DDBJ databases">
        <title>Draft title - Genomic analysis of global carrot germplasm unveils the trajectory of domestication and the origin of high carotenoid orange carrot.</title>
        <authorList>
            <person name="Iorizzo M."/>
            <person name="Ellison S."/>
            <person name="Senalik D."/>
            <person name="Macko-Podgorni A."/>
            <person name="Grzebelus D."/>
            <person name="Bostan H."/>
            <person name="Rolling W."/>
            <person name="Curaba J."/>
            <person name="Simon P."/>
        </authorList>
    </citation>
    <scope>NUCLEOTIDE SEQUENCE</scope>
    <source>
        <tissue evidence="2">Leaf</tissue>
    </source>
</reference>
<organism evidence="2 3">
    <name type="scientific">Daucus carota subsp. sativus</name>
    <name type="common">Carrot</name>
    <dbReference type="NCBI Taxonomy" id="79200"/>
    <lineage>
        <taxon>Eukaryota</taxon>
        <taxon>Viridiplantae</taxon>
        <taxon>Streptophyta</taxon>
        <taxon>Embryophyta</taxon>
        <taxon>Tracheophyta</taxon>
        <taxon>Spermatophyta</taxon>
        <taxon>Magnoliopsida</taxon>
        <taxon>eudicotyledons</taxon>
        <taxon>Gunneridae</taxon>
        <taxon>Pentapetalae</taxon>
        <taxon>asterids</taxon>
        <taxon>campanulids</taxon>
        <taxon>Apiales</taxon>
        <taxon>Apiaceae</taxon>
        <taxon>Apioideae</taxon>
        <taxon>Scandiceae</taxon>
        <taxon>Daucinae</taxon>
        <taxon>Daucus</taxon>
        <taxon>Daucus sect. Daucus</taxon>
    </lineage>
</organism>
<dbReference type="AlphaFoldDB" id="A0A161XKF0"/>
<accession>A0A161XKF0</accession>
<dbReference type="GO" id="GO:0005634">
    <property type="term" value="C:nucleus"/>
    <property type="evidence" value="ECO:0007669"/>
    <property type="project" value="TreeGrafter"/>
</dbReference>
<dbReference type="InterPro" id="IPR042534">
    <property type="entry name" value="SAP18_sf"/>
</dbReference>
<evidence type="ECO:0000256" key="1">
    <source>
        <dbReference type="ARBA" id="ARBA00009143"/>
    </source>
</evidence>
<dbReference type="Proteomes" id="UP000077755">
    <property type="component" value="Chromosome 2"/>
</dbReference>
<reference evidence="2" key="1">
    <citation type="journal article" date="2016" name="Nat. Genet.">
        <title>A high-quality carrot genome assembly provides new insights into carotenoid accumulation and asterid genome evolution.</title>
        <authorList>
            <person name="Iorizzo M."/>
            <person name="Ellison S."/>
            <person name="Senalik D."/>
            <person name="Zeng P."/>
            <person name="Satapoomin P."/>
            <person name="Huang J."/>
            <person name="Bowman M."/>
            <person name="Iovene M."/>
            <person name="Sanseverino W."/>
            <person name="Cavagnaro P."/>
            <person name="Yildiz M."/>
            <person name="Macko-Podgorni A."/>
            <person name="Moranska E."/>
            <person name="Grzebelus E."/>
            <person name="Grzebelus D."/>
            <person name="Ashrafi H."/>
            <person name="Zheng Z."/>
            <person name="Cheng S."/>
            <person name="Spooner D."/>
            <person name="Van Deynze A."/>
            <person name="Simon P."/>
        </authorList>
    </citation>
    <scope>NUCLEOTIDE SEQUENCE</scope>
    <source>
        <tissue evidence="2">Leaf</tissue>
    </source>
</reference>
<dbReference type="InterPro" id="IPR010516">
    <property type="entry name" value="SAP18"/>
</dbReference>
<evidence type="ECO:0000313" key="3">
    <source>
        <dbReference type="Proteomes" id="UP000077755"/>
    </source>
</evidence>
<protein>
    <submittedName>
        <fullName evidence="2">Uncharacterized protein</fullName>
    </submittedName>
</protein>
<keyword evidence="3" id="KW-1185">Reference proteome</keyword>
<dbReference type="PANTHER" id="PTHR13082">
    <property type="entry name" value="SAP18"/>
    <property type="match status" value="1"/>
</dbReference>
<comment type="similarity">
    <text evidence="1">Belongs to the SAP18 family.</text>
</comment>
<gene>
    <name evidence="2" type="ORF">DCAR_0209687</name>
</gene>
<dbReference type="GO" id="GO:0003714">
    <property type="term" value="F:transcription corepressor activity"/>
    <property type="evidence" value="ECO:0007669"/>
    <property type="project" value="TreeGrafter"/>
</dbReference>
<dbReference type="Gene3D" id="3.10.20.550">
    <property type="entry name" value="ASAP complex, SAP18 subunit"/>
    <property type="match status" value="1"/>
</dbReference>
<dbReference type="PANTHER" id="PTHR13082:SF0">
    <property type="entry name" value="HISTONE DEACETYLASE COMPLEX SUBUNIT SAP18"/>
    <property type="match status" value="1"/>
</dbReference>